<reference evidence="5" key="1">
    <citation type="journal article" date="2019" name="Int. J. Syst. Evol. Microbiol.">
        <title>The Global Catalogue of Microorganisms (GCM) 10K type strain sequencing project: providing services to taxonomists for standard genome sequencing and annotation.</title>
        <authorList>
            <consortium name="The Broad Institute Genomics Platform"/>
            <consortium name="The Broad Institute Genome Sequencing Center for Infectious Disease"/>
            <person name="Wu L."/>
            <person name="Ma J."/>
        </authorList>
    </citation>
    <scope>NUCLEOTIDE SEQUENCE [LARGE SCALE GENOMIC DNA]</scope>
    <source>
        <strain evidence="5">JCM 9373</strain>
    </source>
</reference>
<evidence type="ECO:0000256" key="2">
    <source>
        <dbReference type="ARBA" id="ARBA00022777"/>
    </source>
</evidence>
<evidence type="ECO:0000256" key="1">
    <source>
        <dbReference type="ARBA" id="ARBA00022679"/>
    </source>
</evidence>
<name>A0ABP6NSC9_9ACTN</name>
<keyword evidence="1" id="KW-0808">Transferase</keyword>
<keyword evidence="2 4" id="KW-0418">Kinase</keyword>
<feature type="domain" description="DhaL" evidence="3">
    <location>
        <begin position="8"/>
        <end position="208"/>
    </location>
</feature>
<protein>
    <submittedName>
        <fullName evidence="4">Dihydroxyacetone kinase subunit DhaL</fullName>
    </submittedName>
</protein>
<proteinExistence type="predicted"/>
<sequence>MGTPMDAEFFTAWIGEAARAVRAEKDRLTRLDTAIGDGDHGVNLDRGLTAAAAALAERRPAAPGAVLALAGSTLIRKVGGASGPLYGTALREAGRALGEGAEVSPAELARALEAAVDGVRGLGAAAEGDKTMVDALAPAAGALARAVREGRDLAAALEAAASAAESGAEATVPMEARKGRASYLGPRSVGHEDPGAASGALLLRALHTVAVR</sequence>
<accession>A0ABP6NSC9</accession>
<dbReference type="NCBIfam" id="TIGR02365">
    <property type="entry name" value="dha_L_ycgS"/>
    <property type="match status" value="1"/>
</dbReference>
<dbReference type="InterPro" id="IPR012737">
    <property type="entry name" value="DhaK_L_YcgS"/>
</dbReference>
<dbReference type="Proteomes" id="UP001500320">
    <property type="component" value="Unassembled WGS sequence"/>
</dbReference>
<dbReference type="InterPro" id="IPR036117">
    <property type="entry name" value="DhaL_dom_sf"/>
</dbReference>
<dbReference type="PANTHER" id="PTHR28629:SF4">
    <property type="entry name" value="TRIOKINASE_FMN CYCLASE"/>
    <property type="match status" value="1"/>
</dbReference>
<keyword evidence="5" id="KW-1185">Reference proteome</keyword>
<organism evidence="4 5">
    <name type="scientific">Planomonospora alba</name>
    <dbReference type="NCBI Taxonomy" id="161354"/>
    <lineage>
        <taxon>Bacteria</taxon>
        <taxon>Bacillati</taxon>
        <taxon>Actinomycetota</taxon>
        <taxon>Actinomycetes</taxon>
        <taxon>Streptosporangiales</taxon>
        <taxon>Streptosporangiaceae</taxon>
        <taxon>Planomonospora</taxon>
    </lineage>
</organism>
<dbReference type="RefSeq" id="WP_344864404.1">
    <property type="nucleotide sequence ID" value="NZ_BAAAUT010000054.1"/>
</dbReference>
<dbReference type="InterPro" id="IPR004007">
    <property type="entry name" value="DhaL_dom"/>
</dbReference>
<dbReference type="Gene3D" id="1.25.40.340">
    <property type="match status" value="1"/>
</dbReference>
<dbReference type="GO" id="GO:0016301">
    <property type="term" value="F:kinase activity"/>
    <property type="evidence" value="ECO:0007669"/>
    <property type="project" value="UniProtKB-KW"/>
</dbReference>
<evidence type="ECO:0000313" key="5">
    <source>
        <dbReference type="Proteomes" id="UP001500320"/>
    </source>
</evidence>
<evidence type="ECO:0000259" key="3">
    <source>
        <dbReference type="PROSITE" id="PS51480"/>
    </source>
</evidence>
<dbReference type="PANTHER" id="PTHR28629">
    <property type="entry name" value="TRIOKINASE/FMN CYCLASE"/>
    <property type="match status" value="1"/>
</dbReference>
<comment type="caution">
    <text evidence="4">The sequence shown here is derived from an EMBL/GenBank/DDBJ whole genome shotgun (WGS) entry which is preliminary data.</text>
</comment>
<evidence type="ECO:0000313" key="4">
    <source>
        <dbReference type="EMBL" id="GAA3156948.1"/>
    </source>
</evidence>
<dbReference type="PROSITE" id="PS51480">
    <property type="entry name" value="DHAL"/>
    <property type="match status" value="1"/>
</dbReference>
<dbReference type="InterPro" id="IPR050861">
    <property type="entry name" value="Dihydroxyacetone_Kinase"/>
</dbReference>
<dbReference type="SUPFAM" id="SSF101473">
    <property type="entry name" value="DhaL-like"/>
    <property type="match status" value="1"/>
</dbReference>
<dbReference type="Pfam" id="PF02734">
    <property type="entry name" value="Dak2"/>
    <property type="match status" value="1"/>
</dbReference>
<dbReference type="SMART" id="SM01120">
    <property type="entry name" value="Dak2"/>
    <property type="match status" value="1"/>
</dbReference>
<dbReference type="EMBL" id="BAAAUT010000054">
    <property type="protein sequence ID" value="GAA3156948.1"/>
    <property type="molecule type" value="Genomic_DNA"/>
</dbReference>
<gene>
    <name evidence="4" type="primary">dhaL</name>
    <name evidence="4" type="ORF">GCM10010466_54760</name>
</gene>